<accession>A0A6I4URY0</accession>
<feature type="domain" description="XdhC Rossmann" evidence="2">
    <location>
        <begin position="194"/>
        <end position="321"/>
    </location>
</feature>
<dbReference type="Pfam" id="PF13478">
    <property type="entry name" value="XdhC_C"/>
    <property type="match status" value="1"/>
</dbReference>
<name>A0A6I4URY0_9SPHN</name>
<dbReference type="InterPro" id="IPR027051">
    <property type="entry name" value="XdhC_Rossmann_dom"/>
</dbReference>
<evidence type="ECO:0000259" key="1">
    <source>
        <dbReference type="Pfam" id="PF02625"/>
    </source>
</evidence>
<evidence type="ECO:0000259" key="2">
    <source>
        <dbReference type="Pfam" id="PF13478"/>
    </source>
</evidence>
<feature type="domain" description="XdhC- CoxI" evidence="1">
    <location>
        <begin position="60"/>
        <end position="126"/>
    </location>
</feature>
<sequence>MVAEPGLIVGHETISLAFDIPVRAANQLRRNCIWREDRRSRRAMSQRSLPPSGDHCALLHAAGGEAALCTLVGIDGSFSRRVGTQLAVSRDGTRAGDMADKCLDDELVSQSLAAMAEGRPRLLRYGRGSPAVDFRLPCGSGLDILIDPAPDRAALASCIADLDARREAALPLPLPEDAAPGLLGERRYVPRLRLVLMGAGIESAALVRLAAAQGIPVEWREPGQGLSLGQAPGGVAADAWTAVLLLFHDHEWEHALLDWALGTPAFYIGAQGGAPAREERLRRLSAAGHTDAELARITSPVGLIPRARDPAVLALSVLAEIVGAYEGLHPHR</sequence>
<protein>
    <submittedName>
        <fullName evidence="3">XdhC family protein</fullName>
    </submittedName>
</protein>
<comment type="caution">
    <text evidence="3">The sequence shown here is derived from an EMBL/GenBank/DDBJ whole genome shotgun (WGS) entry which is preliminary data.</text>
</comment>
<dbReference type="PANTHER" id="PTHR30388">
    <property type="entry name" value="ALDEHYDE OXIDOREDUCTASE MOLYBDENUM COFACTOR ASSEMBLY PROTEIN"/>
    <property type="match status" value="1"/>
</dbReference>
<keyword evidence="4" id="KW-1185">Reference proteome</keyword>
<dbReference type="Proteomes" id="UP000469159">
    <property type="component" value="Unassembled WGS sequence"/>
</dbReference>
<evidence type="ECO:0000313" key="3">
    <source>
        <dbReference type="EMBL" id="MXP41541.1"/>
    </source>
</evidence>
<reference evidence="3 4" key="1">
    <citation type="submission" date="2019-12" db="EMBL/GenBank/DDBJ databases">
        <title>Genomic-based taxomic classification of the family Erythrobacteraceae.</title>
        <authorList>
            <person name="Xu L."/>
        </authorList>
    </citation>
    <scope>NUCLEOTIDE SEQUENCE [LARGE SCALE GENOMIC DNA]</scope>
    <source>
        <strain evidence="3 4">MCCC 1K02066</strain>
    </source>
</reference>
<evidence type="ECO:0000313" key="4">
    <source>
        <dbReference type="Proteomes" id="UP000469159"/>
    </source>
</evidence>
<dbReference type="InterPro" id="IPR003777">
    <property type="entry name" value="XdhC_CoxI"/>
</dbReference>
<dbReference type="PANTHER" id="PTHR30388:SF4">
    <property type="entry name" value="MOLYBDENUM COFACTOR INSERTION CHAPERONE PAOD"/>
    <property type="match status" value="1"/>
</dbReference>
<dbReference type="Gene3D" id="3.40.50.720">
    <property type="entry name" value="NAD(P)-binding Rossmann-like Domain"/>
    <property type="match status" value="1"/>
</dbReference>
<organism evidence="3 4">
    <name type="scientific">Croceibacterium soli</name>
    <dbReference type="NCBI Taxonomy" id="1739690"/>
    <lineage>
        <taxon>Bacteria</taxon>
        <taxon>Pseudomonadati</taxon>
        <taxon>Pseudomonadota</taxon>
        <taxon>Alphaproteobacteria</taxon>
        <taxon>Sphingomonadales</taxon>
        <taxon>Erythrobacteraceae</taxon>
        <taxon>Croceibacterium</taxon>
    </lineage>
</organism>
<dbReference type="Pfam" id="PF02625">
    <property type="entry name" value="XdhC_CoxI"/>
    <property type="match status" value="1"/>
</dbReference>
<dbReference type="EMBL" id="WTYK01000004">
    <property type="protein sequence ID" value="MXP41541.1"/>
    <property type="molecule type" value="Genomic_DNA"/>
</dbReference>
<dbReference type="InterPro" id="IPR052698">
    <property type="entry name" value="MoCofactor_Util/Proc"/>
</dbReference>
<gene>
    <name evidence="3" type="ORF">GRI75_07785</name>
</gene>
<proteinExistence type="predicted"/>
<dbReference type="AlphaFoldDB" id="A0A6I4URY0"/>